<name>A0A225EAR6_9BACT</name>
<dbReference type="EMBL" id="NIDE01000002">
    <property type="protein sequence ID" value="OWK45497.1"/>
    <property type="molecule type" value="Genomic_DNA"/>
</dbReference>
<organism evidence="1 2">
    <name type="scientific">Fimbriiglobus ruber</name>
    <dbReference type="NCBI Taxonomy" id="1908690"/>
    <lineage>
        <taxon>Bacteria</taxon>
        <taxon>Pseudomonadati</taxon>
        <taxon>Planctomycetota</taxon>
        <taxon>Planctomycetia</taxon>
        <taxon>Gemmatales</taxon>
        <taxon>Gemmataceae</taxon>
        <taxon>Fimbriiglobus</taxon>
    </lineage>
</organism>
<dbReference type="Proteomes" id="UP000214646">
    <property type="component" value="Unassembled WGS sequence"/>
</dbReference>
<keyword evidence="2" id="KW-1185">Reference proteome</keyword>
<reference evidence="2" key="1">
    <citation type="submission" date="2017-06" db="EMBL/GenBank/DDBJ databases">
        <title>Genome analysis of Fimbriiglobus ruber SP5, the first member of the order Planctomycetales with confirmed chitinolytic capability.</title>
        <authorList>
            <person name="Ravin N.V."/>
            <person name="Rakitin A.L."/>
            <person name="Ivanova A.A."/>
            <person name="Beletsky A.V."/>
            <person name="Kulichevskaya I.S."/>
            <person name="Mardanov A.V."/>
            <person name="Dedysh S.N."/>
        </authorList>
    </citation>
    <scope>NUCLEOTIDE SEQUENCE [LARGE SCALE GENOMIC DNA]</scope>
    <source>
        <strain evidence="2">SP5</strain>
    </source>
</reference>
<evidence type="ECO:0000313" key="2">
    <source>
        <dbReference type="Proteomes" id="UP000214646"/>
    </source>
</evidence>
<accession>A0A225EAR6</accession>
<proteinExistence type="predicted"/>
<comment type="caution">
    <text evidence="1">The sequence shown here is derived from an EMBL/GenBank/DDBJ whole genome shotgun (WGS) entry which is preliminary data.</text>
</comment>
<protein>
    <submittedName>
        <fullName evidence="1">Uncharacterized protein</fullName>
    </submittedName>
</protein>
<dbReference type="AlphaFoldDB" id="A0A225EAR6"/>
<evidence type="ECO:0000313" key="1">
    <source>
        <dbReference type="EMBL" id="OWK45497.1"/>
    </source>
</evidence>
<gene>
    <name evidence="1" type="ORF">FRUB_01828</name>
</gene>
<sequence>MDHLGNVAEFFQQVAGHYVVSRVDIHAGQVAAPYPSRNLANWYEEYSIALVHGTGYNPRL</sequence>